<proteinExistence type="predicted"/>
<dbReference type="RefSeq" id="WP_062638010.1">
    <property type="nucleotide sequence ID" value="NZ_FCOG02000028.1"/>
</dbReference>
<evidence type="ECO:0008006" key="4">
    <source>
        <dbReference type="Google" id="ProtNLM"/>
    </source>
</evidence>
<dbReference type="EMBL" id="OCSU01000003">
    <property type="protein sequence ID" value="SOE88790.1"/>
    <property type="molecule type" value="Genomic_DNA"/>
</dbReference>
<comment type="caution">
    <text evidence="2">The sequence shown here is derived from an EMBL/GenBank/DDBJ whole genome shotgun (WGS) entry which is preliminary data.</text>
</comment>
<dbReference type="Proteomes" id="UP000219522">
    <property type="component" value="Unassembled WGS sequence"/>
</dbReference>
<sequence>MKSLKKKLAVLLFAQIPIHGFAQQQLQPPNDVDLRAAYCVPIVRNQVDIYQNAMTEPPSNSQVDQAIKKLAADAQQNLARLQRYLVPRMPYLDSTALLAAMAQGKDDSQRALTEATQCMATCQNKPNPMQCMNACTTDTMQRVRRCSQLDWLPF</sequence>
<dbReference type="OrthoDB" id="9131785at2"/>
<keyword evidence="1" id="KW-0732">Signal</keyword>
<evidence type="ECO:0000313" key="2">
    <source>
        <dbReference type="EMBL" id="SOE88790.1"/>
    </source>
</evidence>
<protein>
    <recommendedName>
        <fullName evidence="4">Secreted protein</fullName>
    </recommendedName>
</protein>
<organism evidence="2 3">
    <name type="scientific">Caballeronia arationis</name>
    <dbReference type="NCBI Taxonomy" id="1777142"/>
    <lineage>
        <taxon>Bacteria</taxon>
        <taxon>Pseudomonadati</taxon>
        <taxon>Pseudomonadota</taxon>
        <taxon>Betaproteobacteria</taxon>
        <taxon>Burkholderiales</taxon>
        <taxon>Burkholderiaceae</taxon>
        <taxon>Caballeronia</taxon>
    </lineage>
</organism>
<gene>
    <name evidence="2" type="ORF">SAMN05446927_7413</name>
</gene>
<reference evidence="2 3" key="1">
    <citation type="submission" date="2017-09" db="EMBL/GenBank/DDBJ databases">
        <authorList>
            <person name="Varghese N."/>
            <person name="Submissions S."/>
        </authorList>
    </citation>
    <scope>NUCLEOTIDE SEQUENCE [LARGE SCALE GENOMIC DNA]</scope>
    <source>
        <strain evidence="2 3">OK806</strain>
    </source>
</reference>
<name>A0A7Z7IDS2_9BURK</name>
<feature type="signal peptide" evidence="1">
    <location>
        <begin position="1"/>
        <end position="22"/>
    </location>
</feature>
<feature type="chain" id="PRO_5031266918" description="Secreted protein" evidence="1">
    <location>
        <begin position="23"/>
        <end position="154"/>
    </location>
</feature>
<evidence type="ECO:0000256" key="1">
    <source>
        <dbReference type="SAM" id="SignalP"/>
    </source>
</evidence>
<evidence type="ECO:0000313" key="3">
    <source>
        <dbReference type="Proteomes" id="UP000219522"/>
    </source>
</evidence>
<accession>A0A7Z7IDS2</accession>
<dbReference type="AlphaFoldDB" id="A0A7Z7IDS2"/>
<keyword evidence="3" id="KW-1185">Reference proteome</keyword>